<evidence type="ECO:0000313" key="2">
    <source>
        <dbReference type="Proteomes" id="UP001293593"/>
    </source>
</evidence>
<organism evidence="1 2">
    <name type="scientific">Acacia crassicarpa</name>
    <name type="common">northern wattle</name>
    <dbReference type="NCBI Taxonomy" id="499986"/>
    <lineage>
        <taxon>Eukaryota</taxon>
        <taxon>Viridiplantae</taxon>
        <taxon>Streptophyta</taxon>
        <taxon>Embryophyta</taxon>
        <taxon>Tracheophyta</taxon>
        <taxon>Spermatophyta</taxon>
        <taxon>Magnoliopsida</taxon>
        <taxon>eudicotyledons</taxon>
        <taxon>Gunneridae</taxon>
        <taxon>Pentapetalae</taxon>
        <taxon>rosids</taxon>
        <taxon>fabids</taxon>
        <taxon>Fabales</taxon>
        <taxon>Fabaceae</taxon>
        <taxon>Caesalpinioideae</taxon>
        <taxon>mimosoid clade</taxon>
        <taxon>Acacieae</taxon>
        <taxon>Acacia</taxon>
    </lineage>
</organism>
<accession>A0AAE1JKR0</accession>
<dbReference type="GO" id="GO:0005739">
    <property type="term" value="C:mitochondrion"/>
    <property type="evidence" value="ECO:0007669"/>
    <property type="project" value="TreeGrafter"/>
</dbReference>
<dbReference type="EMBL" id="JAWXYG010000006">
    <property type="protein sequence ID" value="KAK4269834.1"/>
    <property type="molecule type" value="Genomic_DNA"/>
</dbReference>
<evidence type="ECO:0000313" key="1">
    <source>
        <dbReference type="EMBL" id="KAK4269834.1"/>
    </source>
</evidence>
<gene>
    <name evidence="1" type="ORF">QN277_022941</name>
</gene>
<keyword evidence="2" id="KW-1185">Reference proteome</keyword>
<dbReference type="Proteomes" id="UP001293593">
    <property type="component" value="Unassembled WGS sequence"/>
</dbReference>
<sequence>MAYCLNCSRRRIGMAAVSSLKSAVKSMSHSPLRNASTTMAPQRLFPSFSRTSVYKLGCVQSLMPLHSVLDSTRMKSYISSDSRNCGIFSVVAFCCNAKGP</sequence>
<proteinExistence type="predicted"/>
<dbReference type="PANTHER" id="PTHR33156">
    <property type="entry name" value="OS02G0230000 PROTEIN"/>
    <property type="match status" value="1"/>
</dbReference>
<name>A0AAE1JKR0_9FABA</name>
<comment type="caution">
    <text evidence="1">The sequence shown here is derived from an EMBL/GenBank/DDBJ whole genome shotgun (WGS) entry which is preliminary data.</text>
</comment>
<dbReference type="AlphaFoldDB" id="A0AAE1JKR0"/>
<reference evidence="1" key="1">
    <citation type="submission" date="2023-10" db="EMBL/GenBank/DDBJ databases">
        <title>Chromosome-level genome of the transformable northern wattle, Acacia crassicarpa.</title>
        <authorList>
            <person name="Massaro I."/>
            <person name="Sinha N.R."/>
            <person name="Poethig S."/>
            <person name="Leichty A.R."/>
        </authorList>
    </citation>
    <scope>NUCLEOTIDE SEQUENCE</scope>
    <source>
        <strain evidence="1">Acra3RX</strain>
        <tissue evidence="1">Leaf</tissue>
    </source>
</reference>
<dbReference type="InterPro" id="IPR043459">
    <property type="entry name" value="NFD6/NOXY2-like"/>
</dbReference>
<dbReference type="PANTHER" id="PTHR33156:SF9">
    <property type="entry name" value="PROTEIN NUCLEAR FUSION DEFECTIVE 6, CHLOROPLASTIC_MITOCHONDRIAL"/>
    <property type="match status" value="1"/>
</dbReference>
<protein>
    <submittedName>
        <fullName evidence="1">Uncharacterized protein</fullName>
    </submittedName>
</protein>